<comment type="caution">
    <text evidence="1">The sequence shown here is derived from an EMBL/GenBank/DDBJ whole genome shotgun (WGS) entry which is preliminary data.</text>
</comment>
<protein>
    <submittedName>
        <fullName evidence="1">Uncharacterized protein</fullName>
    </submittedName>
</protein>
<gene>
    <name evidence="1" type="ORF">DSO57_1016005</name>
</gene>
<accession>A0ACC2SU07</accession>
<sequence>MNDILILVLKTQELITSSQKADQTLQTSPGPVKPLNHRLKPVNYSAIRRPTAEDPPKTTQVTQSGQETAHLLNCKPELTSYSKTRQPPKDNSPNVHQIDANLEPPKTRTYAEVAACLKEVKKPIFNPANDHQQLPVSRSEGVVQLDSNCGKFDSLKLDSLVLDTLSSTRELSAAYVHLLVFLA</sequence>
<reference evidence="1" key="1">
    <citation type="submission" date="2022-04" db="EMBL/GenBank/DDBJ databases">
        <title>Genome of the entomopathogenic fungus Entomophthora muscae.</title>
        <authorList>
            <person name="Elya C."/>
            <person name="Lovett B.R."/>
            <person name="Lee E."/>
            <person name="Macias A.M."/>
            <person name="Hajek A.E."/>
            <person name="De Bivort B.L."/>
            <person name="Kasson M.T."/>
            <person name="De Fine Licht H.H."/>
            <person name="Stajich J.E."/>
        </authorList>
    </citation>
    <scope>NUCLEOTIDE SEQUENCE</scope>
    <source>
        <strain evidence="1">Berkeley</strain>
    </source>
</reference>
<dbReference type="EMBL" id="QTSX02004324">
    <property type="protein sequence ID" value="KAJ9065795.1"/>
    <property type="molecule type" value="Genomic_DNA"/>
</dbReference>
<proteinExistence type="predicted"/>
<evidence type="ECO:0000313" key="1">
    <source>
        <dbReference type="EMBL" id="KAJ9065795.1"/>
    </source>
</evidence>
<keyword evidence="2" id="KW-1185">Reference proteome</keyword>
<dbReference type="Proteomes" id="UP001165960">
    <property type="component" value="Unassembled WGS sequence"/>
</dbReference>
<evidence type="ECO:0000313" key="2">
    <source>
        <dbReference type="Proteomes" id="UP001165960"/>
    </source>
</evidence>
<organism evidence="1 2">
    <name type="scientific">Entomophthora muscae</name>
    <dbReference type="NCBI Taxonomy" id="34485"/>
    <lineage>
        <taxon>Eukaryota</taxon>
        <taxon>Fungi</taxon>
        <taxon>Fungi incertae sedis</taxon>
        <taxon>Zoopagomycota</taxon>
        <taxon>Entomophthoromycotina</taxon>
        <taxon>Entomophthoromycetes</taxon>
        <taxon>Entomophthorales</taxon>
        <taxon>Entomophthoraceae</taxon>
        <taxon>Entomophthora</taxon>
    </lineage>
</organism>
<name>A0ACC2SU07_9FUNG</name>